<organism evidence="1 2">
    <name type="scientific">Faecalibacter bovis</name>
    <dbReference type="NCBI Taxonomy" id="2898187"/>
    <lineage>
        <taxon>Bacteria</taxon>
        <taxon>Pseudomonadati</taxon>
        <taxon>Bacteroidota</taxon>
        <taxon>Flavobacteriia</taxon>
        <taxon>Flavobacteriales</taxon>
        <taxon>Weeksellaceae</taxon>
        <taxon>Faecalibacter</taxon>
    </lineage>
</organism>
<proteinExistence type="predicted"/>
<name>A0ABX7XDT1_9FLAO</name>
<reference evidence="2" key="2">
    <citation type="submission" date="2021-04" db="EMBL/GenBank/DDBJ databases">
        <title>Taxonomy of Flavobacteriaceae bacterium ZY171143.</title>
        <authorList>
            <person name="Li F."/>
        </authorList>
    </citation>
    <scope>NUCLEOTIDE SEQUENCE [LARGE SCALE GENOMIC DNA]</scope>
    <source>
        <strain evidence="2">ZY171143</strain>
    </source>
</reference>
<accession>A0ABX7XDT1</accession>
<dbReference type="Proteomes" id="UP000672011">
    <property type="component" value="Chromosome"/>
</dbReference>
<evidence type="ECO:0000313" key="2">
    <source>
        <dbReference type="Proteomes" id="UP000672011"/>
    </source>
</evidence>
<dbReference type="EMBL" id="CP072842">
    <property type="protein sequence ID" value="QTV06035.1"/>
    <property type="molecule type" value="Genomic_DNA"/>
</dbReference>
<sequence>MRLITYDNTIFEITEEEFKHLIKLSQKYTKAVFNDSDSLDQLYIEIRDYLEQICKTKEPKGIIDFAWTNE</sequence>
<evidence type="ECO:0000313" key="1">
    <source>
        <dbReference type="EMBL" id="QTV06035.1"/>
    </source>
</evidence>
<dbReference type="RefSeq" id="WP_230476675.1">
    <property type="nucleotide sequence ID" value="NZ_CP072842.1"/>
</dbReference>
<keyword evidence="2" id="KW-1185">Reference proteome</keyword>
<gene>
    <name evidence="1" type="ORF">J9309_01420</name>
</gene>
<protein>
    <submittedName>
        <fullName evidence="1">Uncharacterized protein</fullName>
    </submittedName>
</protein>
<reference evidence="1 2" key="1">
    <citation type="journal article" date="2021" name="Int. J. Syst. Evol. Microbiol.">
        <title>Faecalibacter bovis sp. nov., isolated from cow faeces.</title>
        <authorList>
            <person name="Li F."/>
            <person name="Zhao W."/>
            <person name="Hong Q."/>
            <person name="Shao Q."/>
            <person name="Song J."/>
            <person name="Yang S."/>
        </authorList>
    </citation>
    <scope>NUCLEOTIDE SEQUENCE [LARGE SCALE GENOMIC DNA]</scope>
    <source>
        <strain evidence="1 2">ZY171143</strain>
    </source>
</reference>